<name>U5D319_AMBTC</name>
<keyword evidence="2" id="KW-1185">Reference proteome</keyword>
<dbReference type="OrthoDB" id="1897868at2759"/>
<evidence type="ECO:0000313" key="1">
    <source>
        <dbReference type="EMBL" id="ERN14753.1"/>
    </source>
</evidence>
<reference evidence="2" key="1">
    <citation type="journal article" date="2013" name="Science">
        <title>The Amborella genome and the evolution of flowering plants.</title>
        <authorList>
            <consortium name="Amborella Genome Project"/>
        </authorList>
    </citation>
    <scope>NUCLEOTIDE SEQUENCE [LARGE SCALE GENOMIC DNA]</scope>
</reference>
<dbReference type="PANTHER" id="PTHR31276">
    <property type="match status" value="1"/>
</dbReference>
<organism evidence="1 2">
    <name type="scientific">Amborella trichopoda</name>
    <dbReference type="NCBI Taxonomy" id="13333"/>
    <lineage>
        <taxon>Eukaryota</taxon>
        <taxon>Viridiplantae</taxon>
        <taxon>Streptophyta</taxon>
        <taxon>Embryophyta</taxon>
        <taxon>Tracheophyta</taxon>
        <taxon>Spermatophyta</taxon>
        <taxon>Magnoliopsida</taxon>
        <taxon>Amborellales</taxon>
        <taxon>Amborellaceae</taxon>
        <taxon>Amborella</taxon>
    </lineage>
</organism>
<dbReference type="OMA" id="DKHHEIK"/>
<dbReference type="Proteomes" id="UP000017836">
    <property type="component" value="Unassembled WGS sequence"/>
</dbReference>
<gene>
    <name evidence="1" type="ORF">AMTR_s05059p00005030</name>
</gene>
<protein>
    <recommendedName>
        <fullName evidence="3">Protein MIZU-KUSSEI 1</fullName>
    </recommendedName>
</protein>
<dbReference type="Gramene" id="ERN14753">
    <property type="protein sequence ID" value="ERN14753"/>
    <property type="gene ID" value="AMTR_s05059p00005030"/>
</dbReference>
<evidence type="ECO:0008006" key="3">
    <source>
        <dbReference type="Google" id="ProtNLM"/>
    </source>
</evidence>
<dbReference type="eggNOG" id="ENOG502QWEN">
    <property type="taxonomic scope" value="Eukaryota"/>
</dbReference>
<sequence>MSSTLPITAVDCEKQVRCYRLLRTILDLLIPCCACKPYVFSESTSHSTKPYVFNQLTSPSRSHVFNEVSANKCYPERCRSGLSSVTGTIFGFRGGKVSLCIQPDCKIIAPILLVELGIPTSLLAKEMEGGVVRIAFESQEREPLSSILEGNLWKVCCNGRRVGFGVKRRMNEGDKGVLRLMRSVCVGAGLIEREGEELMYLRGSFRRVRGSGGDSESFHLVNPDGAAGQELSFFFIRSS</sequence>
<dbReference type="Pfam" id="PF04759">
    <property type="entry name" value="DUF617"/>
    <property type="match status" value="1"/>
</dbReference>
<accession>U5D319</accession>
<dbReference type="GO" id="GO:0010274">
    <property type="term" value="P:hydrotropism"/>
    <property type="evidence" value="ECO:0007669"/>
    <property type="project" value="InterPro"/>
</dbReference>
<proteinExistence type="predicted"/>
<dbReference type="NCBIfam" id="TIGR01570">
    <property type="entry name" value="A_thal_3588"/>
    <property type="match status" value="1"/>
</dbReference>
<dbReference type="HOGENOM" id="CLU_057026_0_0_1"/>
<dbReference type="AlphaFoldDB" id="U5D319"/>
<dbReference type="InterPro" id="IPR006460">
    <property type="entry name" value="MIZ1-like_pln"/>
</dbReference>
<dbReference type="PANTHER" id="PTHR31276:SF10">
    <property type="entry name" value="PROTEIN MIZU-KUSSEI 1-LIKE"/>
    <property type="match status" value="1"/>
</dbReference>
<dbReference type="EMBL" id="KI392524">
    <property type="protein sequence ID" value="ERN14753.1"/>
    <property type="molecule type" value="Genomic_DNA"/>
</dbReference>
<dbReference type="KEGG" id="atr:18443020"/>
<evidence type="ECO:0000313" key="2">
    <source>
        <dbReference type="Proteomes" id="UP000017836"/>
    </source>
</evidence>